<name>A0A249SM82_9MOLU</name>
<dbReference type="Pfam" id="PF12146">
    <property type="entry name" value="Hydrolase_4"/>
    <property type="match status" value="1"/>
</dbReference>
<evidence type="ECO:0000313" key="3">
    <source>
        <dbReference type="Proteomes" id="UP000232229"/>
    </source>
</evidence>
<dbReference type="InterPro" id="IPR029058">
    <property type="entry name" value="AB_hydrolase_fold"/>
</dbReference>
<protein>
    <submittedName>
        <fullName evidence="2">Lysophospholipase</fullName>
    </submittedName>
</protein>
<evidence type="ECO:0000313" key="2">
    <source>
        <dbReference type="EMBL" id="ASZ08756.1"/>
    </source>
</evidence>
<organism evidence="2 3">
    <name type="scientific">Mesoplasma chauliocola</name>
    <dbReference type="NCBI Taxonomy" id="216427"/>
    <lineage>
        <taxon>Bacteria</taxon>
        <taxon>Bacillati</taxon>
        <taxon>Mycoplasmatota</taxon>
        <taxon>Mollicutes</taxon>
        <taxon>Entomoplasmatales</taxon>
        <taxon>Entomoplasmataceae</taxon>
        <taxon>Mesoplasma</taxon>
    </lineage>
</organism>
<accession>A0A249SM82</accession>
<keyword evidence="3" id="KW-1185">Reference proteome</keyword>
<dbReference type="SUPFAM" id="SSF53474">
    <property type="entry name" value="alpha/beta-Hydrolases"/>
    <property type="match status" value="1"/>
</dbReference>
<dbReference type="InterPro" id="IPR051044">
    <property type="entry name" value="MAG_DAG_Lipase"/>
</dbReference>
<feature type="domain" description="Serine aminopeptidase S33" evidence="1">
    <location>
        <begin position="24"/>
        <end position="289"/>
    </location>
</feature>
<dbReference type="AlphaFoldDB" id="A0A249SM82"/>
<sequence>MKKEILQTFDKKQIQIYIWDQVNETKGIIQLVHGSCEHALRYNDFANRMNKKGWIVVGNDHRGHGQTAKLNNQTLGFFSSKNGWNKIVNDLDVVNEFIKTNYKNLPIVMLGHSMGSFMARTYMIDYLNKIDGYIISGTAWYPKFLLQISLLIAKFRQSLRKNNKEDRFIWKLSYKKLNKRFENKNSTGVEWLSNDDENNDNFIKDPLTGQIFTSAAFKDMFSGLIYNQKKSNLKRINKEKPIFLISGLDDSVGSYGKSVKKTNKMFEQQKLNVKMKLYEKQRHEILFDINKEKVEEDILKFLSSIK</sequence>
<proteinExistence type="predicted"/>
<evidence type="ECO:0000259" key="1">
    <source>
        <dbReference type="Pfam" id="PF12146"/>
    </source>
</evidence>
<dbReference type="STRING" id="1336232.GCA_000518825_00809"/>
<dbReference type="KEGG" id="mchc:CK556_00015"/>
<gene>
    <name evidence="2" type="ORF">CK556_00015</name>
</gene>
<dbReference type="RefSeq" id="WP_027875858.1">
    <property type="nucleotide sequence ID" value="NZ_CP023173.1"/>
</dbReference>
<dbReference type="PANTHER" id="PTHR11614">
    <property type="entry name" value="PHOSPHOLIPASE-RELATED"/>
    <property type="match status" value="1"/>
</dbReference>
<dbReference type="InterPro" id="IPR022742">
    <property type="entry name" value="Hydrolase_4"/>
</dbReference>
<dbReference type="Proteomes" id="UP000232229">
    <property type="component" value="Chromosome"/>
</dbReference>
<reference evidence="2 3" key="1">
    <citation type="submission" date="2017-08" db="EMBL/GenBank/DDBJ databases">
        <title>Complete Genome Sequence of Mesoplasma chauliocola.</title>
        <authorList>
            <person name="Knight T.F.Jr."/>
            <person name="Citino T."/>
        </authorList>
    </citation>
    <scope>NUCLEOTIDE SEQUENCE [LARGE SCALE GENOMIC DNA]</scope>
    <source>
        <strain evidence="2 3">CHPA-2</strain>
    </source>
</reference>
<dbReference type="Gene3D" id="3.40.50.1820">
    <property type="entry name" value="alpha/beta hydrolase"/>
    <property type="match status" value="1"/>
</dbReference>
<dbReference type="EMBL" id="CP023173">
    <property type="protein sequence ID" value="ASZ08756.1"/>
    <property type="molecule type" value="Genomic_DNA"/>
</dbReference>